<keyword evidence="3 6" id="KW-0067">ATP-binding</keyword>
<evidence type="ECO:0000313" key="9">
    <source>
        <dbReference type="Proteomes" id="UP000426424"/>
    </source>
</evidence>
<dbReference type="InterPro" id="IPR045864">
    <property type="entry name" value="aa-tRNA-synth_II/BPL/LPL"/>
</dbReference>
<evidence type="ECO:0000256" key="2">
    <source>
        <dbReference type="ARBA" id="ARBA00022741"/>
    </source>
</evidence>
<dbReference type="InterPro" id="IPR003142">
    <property type="entry name" value="BPL_C"/>
</dbReference>
<evidence type="ECO:0000256" key="6">
    <source>
        <dbReference type="HAMAP-Rule" id="MF_00978"/>
    </source>
</evidence>
<dbReference type="GO" id="GO:0006355">
    <property type="term" value="P:regulation of DNA-templated transcription"/>
    <property type="evidence" value="ECO:0007669"/>
    <property type="project" value="UniProtKB-UniRule"/>
</dbReference>
<dbReference type="EMBL" id="CP039268">
    <property type="protein sequence ID" value="QGU33832.1"/>
    <property type="molecule type" value="Genomic_DNA"/>
</dbReference>
<dbReference type="InterPro" id="IPR030855">
    <property type="entry name" value="Bifunct_BirA"/>
</dbReference>
<dbReference type="SUPFAM" id="SSF55681">
    <property type="entry name" value="Class II aaRS and biotin synthetases"/>
    <property type="match status" value="1"/>
</dbReference>
<protein>
    <recommendedName>
        <fullName evidence="6">Bifunctional ligase/repressor BirA</fullName>
    </recommendedName>
    <alternativeName>
        <fullName evidence="6">Biotin operon repressor</fullName>
    </alternativeName>
    <alternativeName>
        <fullName evidence="6">Biotin--[acetyl-CoA-carboxylase] ligase</fullName>
        <ecNumber evidence="6">6.3.4.15</ecNumber>
    </alternativeName>
    <alternativeName>
        <fullName evidence="6">Biotin--protein ligase</fullName>
    </alternativeName>
    <alternativeName>
        <fullName evidence="6">Biotin-[acetyl-CoA carboxylase] synthetase</fullName>
    </alternativeName>
</protein>
<dbReference type="Pfam" id="PF08279">
    <property type="entry name" value="HTH_11"/>
    <property type="match status" value="1"/>
</dbReference>
<dbReference type="SUPFAM" id="SSF50037">
    <property type="entry name" value="C-terminal domain of transcriptional repressors"/>
    <property type="match status" value="1"/>
</dbReference>
<feature type="binding site" evidence="6">
    <location>
        <begin position="94"/>
        <end position="96"/>
    </location>
    <ligand>
        <name>biotin</name>
        <dbReference type="ChEBI" id="CHEBI:57586"/>
    </ligand>
</feature>
<dbReference type="EC" id="6.3.4.15" evidence="6"/>
<feature type="DNA-binding region" description="H-T-H motif" evidence="6">
    <location>
        <begin position="20"/>
        <end position="39"/>
    </location>
</feature>
<evidence type="ECO:0000256" key="1">
    <source>
        <dbReference type="ARBA" id="ARBA00022598"/>
    </source>
</evidence>
<comment type="function">
    <text evidence="6">Acts both as a biotin--[acetyl-CoA-carboxylase] ligase and a biotin-operon repressor. In the presence of ATP, BirA activates biotin to form the BirA-biotinyl-5'-adenylate (BirA-bio-5'-AMP or holoBirA) complex. HoloBirA can either transfer the biotinyl moiety to the biotin carboxyl carrier protein (BCCP) subunit of acetyl-CoA carboxylase, or bind to the biotin operator site and inhibit transcription of the operon.</text>
</comment>
<keyword evidence="2 6" id="KW-0547">Nucleotide-binding</keyword>
<dbReference type="PANTHER" id="PTHR12835">
    <property type="entry name" value="BIOTIN PROTEIN LIGASE"/>
    <property type="match status" value="1"/>
</dbReference>
<dbReference type="OrthoDB" id="9807064at2"/>
<dbReference type="Pfam" id="PF02237">
    <property type="entry name" value="BPL_C"/>
    <property type="match status" value="1"/>
</dbReference>
<feature type="binding site" evidence="6">
    <location>
        <position position="189"/>
    </location>
    <ligand>
        <name>biotin</name>
        <dbReference type="ChEBI" id="CHEBI:57586"/>
    </ligand>
</feature>
<keyword evidence="4 6" id="KW-0092">Biotin</keyword>
<dbReference type="NCBIfam" id="NF008847">
    <property type="entry name" value="PRK11886.1-2"/>
    <property type="match status" value="1"/>
</dbReference>
<dbReference type="GO" id="GO:0003677">
    <property type="term" value="F:DNA binding"/>
    <property type="evidence" value="ECO:0007669"/>
    <property type="project" value="UniProtKB-UniRule"/>
</dbReference>
<comment type="catalytic activity">
    <reaction evidence="5 6">
        <text>biotin + L-lysyl-[protein] + ATP = N(6)-biotinyl-L-lysyl-[protein] + AMP + diphosphate + H(+)</text>
        <dbReference type="Rhea" id="RHEA:11756"/>
        <dbReference type="Rhea" id="RHEA-COMP:9752"/>
        <dbReference type="Rhea" id="RHEA-COMP:10505"/>
        <dbReference type="ChEBI" id="CHEBI:15378"/>
        <dbReference type="ChEBI" id="CHEBI:29969"/>
        <dbReference type="ChEBI" id="CHEBI:30616"/>
        <dbReference type="ChEBI" id="CHEBI:33019"/>
        <dbReference type="ChEBI" id="CHEBI:57586"/>
        <dbReference type="ChEBI" id="CHEBI:83144"/>
        <dbReference type="ChEBI" id="CHEBI:456215"/>
        <dbReference type="EC" id="6.3.4.15"/>
    </reaction>
</comment>
<dbReference type="Proteomes" id="UP000426424">
    <property type="component" value="Chromosome"/>
</dbReference>
<dbReference type="InterPro" id="IPR004143">
    <property type="entry name" value="BPL_LPL_catalytic"/>
</dbReference>
<dbReference type="AlphaFoldDB" id="A0A6I6E7I2"/>
<evidence type="ECO:0000259" key="7">
    <source>
        <dbReference type="PROSITE" id="PS51733"/>
    </source>
</evidence>
<keyword evidence="9" id="KW-1185">Reference proteome</keyword>
<accession>A0A6I6E7I2</accession>
<feature type="domain" description="BPL/LPL catalytic" evidence="7">
    <location>
        <begin position="71"/>
        <end position="262"/>
    </location>
</feature>
<evidence type="ECO:0000256" key="4">
    <source>
        <dbReference type="ARBA" id="ARBA00023267"/>
    </source>
</evidence>
<keyword evidence="6" id="KW-0804">Transcription</keyword>
<evidence type="ECO:0000313" key="8">
    <source>
        <dbReference type="EMBL" id="QGU33832.1"/>
    </source>
</evidence>
<name>A0A6I6E7I2_THETI</name>
<dbReference type="PROSITE" id="PS51733">
    <property type="entry name" value="BPL_LPL_CATALYTIC"/>
    <property type="match status" value="1"/>
</dbReference>
<feature type="binding site" evidence="6">
    <location>
        <position position="118"/>
    </location>
    <ligand>
        <name>biotin</name>
        <dbReference type="ChEBI" id="CHEBI:57586"/>
    </ligand>
</feature>
<keyword evidence="6" id="KW-0238">DNA-binding</keyword>
<dbReference type="GO" id="GO:0005524">
    <property type="term" value="F:ATP binding"/>
    <property type="evidence" value="ECO:0007669"/>
    <property type="project" value="UniProtKB-UniRule"/>
</dbReference>
<dbReference type="NCBIfam" id="TIGR00121">
    <property type="entry name" value="birA_ligase"/>
    <property type="match status" value="1"/>
</dbReference>
<evidence type="ECO:0000256" key="5">
    <source>
        <dbReference type="ARBA" id="ARBA00047846"/>
    </source>
</evidence>
<dbReference type="Gene3D" id="1.10.10.10">
    <property type="entry name" value="Winged helix-like DNA-binding domain superfamily/Winged helix DNA-binding domain"/>
    <property type="match status" value="1"/>
</dbReference>
<dbReference type="InterPro" id="IPR036388">
    <property type="entry name" value="WH-like_DNA-bd_sf"/>
</dbReference>
<gene>
    <name evidence="6 8" type="primary">birA</name>
    <name evidence="8" type="ORF">E6P07_13105</name>
</gene>
<dbReference type="CDD" id="cd16442">
    <property type="entry name" value="BPL"/>
    <property type="match status" value="1"/>
</dbReference>
<reference evidence="8 9" key="1">
    <citation type="submission" date="2019-12" db="EMBL/GenBank/DDBJ databases">
        <title>The complete genome of the thermophilic, anoxygenic phototrophic gammaproteobacterium Thermochromatium tepidum.</title>
        <authorList>
            <person name="Sattley W.M."/>
            <person name="Swingley W.D."/>
            <person name="Burchell B.M."/>
            <person name="Gurbani S.A."/>
            <person name="Kujawa C.M."/>
            <person name="Nuccio D.A."/>
            <person name="Schladweiler J."/>
            <person name="Shaffer K.N."/>
            <person name="Stokes L.M."/>
            <person name="Touchman J.W."/>
            <person name="Blankenship R.E."/>
            <person name="Madigan M.T."/>
        </authorList>
    </citation>
    <scope>NUCLEOTIDE SEQUENCE [LARGE SCALE GENOMIC DNA]</scope>
    <source>
        <strain evidence="8 9">ATCC 43061</strain>
    </source>
</reference>
<dbReference type="RefSeq" id="WP_153976016.1">
    <property type="nucleotide sequence ID" value="NZ_CP039268.1"/>
</dbReference>
<organism evidence="8 9">
    <name type="scientific">Thermochromatium tepidum ATCC 43061</name>
    <dbReference type="NCBI Taxonomy" id="316276"/>
    <lineage>
        <taxon>Bacteria</taxon>
        <taxon>Pseudomonadati</taxon>
        <taxon>Pseudomonadota</taxon>
        <taxon>Gammaproteobacteria</taxon>
        <taxon>Chromatiales</taxon>
        <taxon>Chromatiaceae</taxon>
        <taxon>Thermochromatium</taxon>
    </lineage>
</organism>
<dbReference type="Pfam" id="PF03099">
    <property type="entry name" value="BPL_LplA_LipB"/>
    <property type="match status" value="1"/>
</dbReference>
<dbReference type="GO" id="GO:0004077">
    <property type="term" value="F:biotin--[biotin carboxyl-carrier protein] ligase activity"/>
    <property type="evidence" value="ECO:0007669"/>
    <property type="project" value="UniProtKB-UniRule"/>
</dbReference>
<sequence>MDERQLVLIRRLADGRLHSGESIACELGLTRAAVWKILRKTSETLGLAVIAEPGRGYRLAMPLELLEAERIQSALSETACTHLSRLDIHPVIDSTNEELKRLASTGAPSGSVCLAECQTAGRGRRGRAWVSPFGVNVYLSLLWRYPFAPSHLGGVSLAIGATLAEALTRLGAQELALKWPNDLLWRRRKLAGLLLEVAGESQGPCHLVVGLGLNLGMTAGQGSTIDQPWTSLEEALGGFTVGRNALVACLLDAFVEALDRYGREGLAPFLERWRAHDAYLGEPVRLLLGEQVIEGIHAGVAEDGALFLDTPEGRRAFQAGEISLRRLESSSQ</sequence>
<keyword evidence="6" id="KW-0678">Repressor</keyword>
<proteinExistence type="inferred from homology"/>
<dbReference type="SUPFAM" id="SSF46785">
    <property type="entry name" value="Winged helix' DNA-binding domain"/>
    <property type="match status" value="1"/>
</dbReference>
<feature type="binding site" evidence="6">
    <location>
        <begin position="122"/>
        <end position="124"/>
    </location>
    <ligand>
        <name>biotin</name>
        <dbReference type="ChEBI" id="CHEBI:57586"/>
    </ligand>
</feature>
<dbReference type="InterPro" id="IPR004408">
    <property type="entry name" value="Biotin_CoA_COase_ligase"/>
</dbReference>
<dbReference type="KEGG" id="ttp:E6P07_13105"/>
<dbReference type="Gene3D" id="2.30.30.100">
    <property type="match status" value="1"/>
</dbReference>
<evidence type="ECO:0000256" key="3">
    <source>
        <dbReference type="ARBA" id="ARBA00022840"/>
    </source>
</evidence>
<dbReference type="HAMAP" id="MF_00978">
    <property type="entry name" value="Bifunct_BirA"/>
    <property type="match status" value="1"/>
</dbReference>
<dbReference type="InterPro" id="IPR013196">
    <property type="entry name" value="HTH_11"/>
</dbReference>
<dbReference type="InterPro" id="IPR008988">
    <property type="entry name" value="Transcriptional_repressor_C"/>
</dbReference>
<comment type="similarity">
    <text evidence="6">Belongs to the biotin--protein ligase family.</text>
</comment>
<dbReference type="GO" id="GO:0005737">
    <property type="term" value="C:cytoplasm"/>
    <property type="evidence" value="ECO:0007669"/>
    <property type="project" value="TreeGrafter"/>
</dbReference>
<dbReference type="Gene3D" id="3.30.930.10">
    <property type="entry name" value="Bira Bifunctional Protein, Domain 2"/>
    <property type="match status" value="1"/>
</dbReference>
<keyword evidence="6" id="KW-0805">Transcription regulation</keyword>
<dbReference type="PANTHER" id="PTHR12835:SF5">
    <property type="entry name" value="BIOTIN--PROTEIN LIGASE"/>
    <property type="match status" value="1"/>
</dbReference>
<keyword evidence="1 6" id="KW-0436">Ligase</keyword>
<dbReference type="InterPro" id="IPR036390">
    <property type="entry name" value="WH_DNA-bd_sf"/>
</dbReference>